<comment type="caution">
    <text evidence="2">The sequence shown here is derived from an EMBL/GenBank/DDBJ whole genome shotgun (WGS) entry which is preliminary data.</text>
</comment>
<organism evidence="2 3">
    <name type="scientific">Clostridium neonatale</name>
    <dbReference type="NCBI Taxonomy" id="137838"/>
    <lineage>
        <taxon>Bacteria</taxon>
        <taxon>Bacillati</taxon>
        <taxon>Bacillota</taxon>
        <taxon>Clostridia</taxon>
        <taxon>Eubacteriales</taxon>
        <taxon>Clostridiaceae</taxon>
        <taxon>Clostridium</taxon>
    </lineage>
</organism>
<feature type="compositionally biased region" description="Basic residues" evidence="1">
    <location>
        <begin position="1"/>
        <end position="15"/>
    </location>
</feature>
<feature type="region of interest" description="Disordered" evidence="1">
    <location>
        <begin position="1"/>
        <end position="49"/>
    </location>
</feature>
<proteinExistence type="predicted"/>
<accession>A0AAD1YJV9</accession>
<name>A0AAD1YJV9_9CLOT</name>
<protein>
    <submittedName>
        <fullName evidence="2">Uncharacterized protein</fullName>
    </submittedName>
</protein>
<dbReference type="Proteomes" id="UP001189143">
    <property type="component" value="Unassembled WGS sequence"/>
</dbReference>
<sequence>MRRGHGRCKPSRRHPTRIDPRTKEKSEAELQKLITKEKAIKDTDQSNPI</sequence>
<dbReference type="RefSeq" id="WP_230140222.1">
    <property type="nucleotide sequence ID" value="NZ_CAKJVF010000037.1"/>
</dbReference>
<feature type="compositionally biased region" description="Basic and acidic residues" evidence="1">
    <location>
        <begin position="16"/>
        <end position="49"/>
    </location>
</feature>
<reference evidence="2" key="1">
    <citation type="submission" date="2022-10" db="EMBL/GenBank/DDBJ databases">
        <authorList>
            <person name="Aires J."/>
            <person name="Mesa V."/>
        </authorList>
    </citation>
    <scope>NUCLEOTIDE SEQUENCE</scope>
    <source>
        <strain evidence="2">Clostridium neonatale JD116</strain>
    </source>
</reference>
<evidence type="ECO:0000313" key="2">
    <source>
        <dbReference type="EMBL" id="CAI3667369.1"/>
    </source>
</evidence>
<evidence type="ECO:0000313" key="3">
    <source>
        <dbReference type="Proteomes" id="UP001189143"/>
    </source>
</evidence>
<evidence type="ECO:0000256" key="1">
    <source>
        <dbReference type="SAM" id="MobiDB-lite"/>
    </source>
</evidence>
<dbReference type="AlphaFoldDB" id="A0AAD1YJV9"/>
<dbReference type="EMBL" id="CAMTCP010000266">
    <property type="protein sequence ID" value="CAI3667369.1"/>
    <property type="molecule type" value="Genomic_DNA"/>
</dbReference>
<gene>
    <name evidence="2" type="ORF">CNEO2_660018</name>
</gene>